<gene>
    <name evidence="2" type="ORF">BAR1_13890</name>
</gene>
<organism evidence="2 3">
    <name type="scientific">Profundibacter amoris</name>
    <dbReference type="NCBI Taxonomy" id="2171755"/>
    <lineage>
        <taxon>Bacteria</taxon>
        <taxon>Pseudomonadati</taxon>
        <taxon>Pseudomonadota</taxon>
        <taxon>Alphaproteobacteria</taxon>
        <taxon>Rhodobacterales</taxon>
        <taxon>Paracoccaceae</taxon>
        <taxon>Profundibacter</taxon>
    </lineage>
</organism>
<dbReference type="KEGG" id="pamo:BAR1_13890"/>
<dbReference type="RefSeq" id="WP_118944491.1">
    <property type="nucleotide sequence ID" value="NZ_CP032125.1"/>
</dbReference>
<keyword evidence="3" id="KW-1185">Reference proteome</keyword>
<sequence>MIRYSLKCENDHRFESWFQSGPAFDKLYAARMVACPTCASTSVEKAIMAPRVRTARKAAQTPQPDAPLTTPQNDTERAIAELKSQVEANSEYVGMEFATQARAIHDGDAPERPIYGEAAPEEAKKLLEDGVPVAPLPFTPSRKTN</sequence>
<dbReference type="PIRSF" id="PIRSF032131">
    <property type="entry name" value="UCP032131"/>
    <property type="match status" value="1"/>
</dbReference>
<dbReference type="Pfam" id="PF06676">
    <property type="entry name" value="DUF1178"/>
    <property type="match status" value="1"/>
</dbReference>
<accession>A0A347ULW2</accession>
<evidence type="ECO:0000313" key="3">
    <source>
        <dbReference type="Proteomes" id="UP000261704"/>
    </source>
</evidence>
<evidence type="ECO:0000313" key="2">
    <source>
        <dbReference type="EMBL" id="AXX99840.1"/>
    </source>
</evidence>
<feature type="region of interest" description="Disordered" evidence="1">
    <location>
        <begin position="53"/>
        <end position="74"/>
    </location>
</feature>
<dbReference type="OrthoDB" id="9799894at2"/>
<reference evidence="2 3" key="1">
    <citation type="submission" date="2018-09" db="EMBL/GenBank/DDBJ databases">
        <title>Profundibacter amoris BAR1 gen. nov., sp. nov., a new member of the Roseobacter clade isolated at Lokis Castle Vent Field on the Arctic Mid-Oceanic Ridge.</title>
        <authorList>
            <person name="Le Moine Bauer S."/>
            <person name="Sjoeberg A.G."/>
            <person name="L'Haridon S."/>
            <person name="Stokke R."/>
            <person name="Roalkvam I."/>
            <person name="Steen I.H."/>
            <person name="Dahle H."/>
        </authorList>
    </citation>
    <scope>NUCLEOTIDE SEQUENCE [LARGE SCALE GENOMIC DNA]</scope>
    <source>
        <strain evidence="2 3">BAR1</strain>
    </source>
</reference>
<dbReference type="EMBL" id="CP032125">
    <property type="protein sequence ID" value="AXX99840.1"/>
    <property type="molecule type" value="Genomic_DNA"/>
</dbReference>
<evidence type="ECO:0000256" key="1">
    <source>
        <dbReference type="SAM" id="MobiDB-lite"/>
    </source>
</evidence>
<protein>
    <submittedName>
        <fullName evidence="2">DUF1178 family protein</fullName>
    </submittedName>
</protein>
<proteinExistence type="predicted"/>
<dbReference type="AlphaFoldDB" id="A0A347ULW2"/>
<name>A0A347ULW2_9RHOB</name>
<dbReference type="Proteomes" id="UP000261704">
    <property type="component" value="Chromosome"/>
</dbReference>
<dbReference type="InterPro" id="IPR009562">
    <property type="entry name" value="DUF1178"/>
</dbReference>